<proteinExistence type="predicted"/>
<dbReference type="RefSeq" id="WP_305024937.1">
    <property type="nucleotide sequence ID" value="NZ_JAUQTB010000009.1"/>
</dbReference>
<dbReference type="EMBL" id="JAUQTB010000009">
    <property type="protein sequence ID" value="MDO7907723.1"/>
    <property type="molecule type" value="Genomic_DNA"/>
</dbReference>
<evidence type="ECO:0000313" key="2">
    <source>
        <dbReference type="Proteomes" id="UP001240171"/>
    </source>
</evidence>
<name>A0ABT9CJD3_9BACL</name>
<accession>A0ABT9CJD3</accession>
<reference evidence="1 2" key="1">
    <citation type="submission" date="2023-07" db="EMBL/GenBank/DDBJ databases">
        <title>Paenibacillus sp. JX-17 nov. isolated from soil.</title>
        <authorList>
            <person name="Wan Y."/>
            <person name="Liu B."/>
        </authorList>
    </citation>
    <scope>NUCLEOTIDE SEQUENCE [LARGE SCALE GENOMIC DNA]</scope>
    <source>
        <strain evidence="1 2">JX-17</strain>
    </source>
</reference>
<sequence>MAIKRQIQLKILLTADRLLVVGLFYRQGKRFHKALTKKENGVDTQ</sequence>
<protein>
    <submittedName>
        <fullName evidence="1">Uncharacterized protein</fullName>
    </submittedName>
</protein>
<gene>
    <name evidence="1" type="ORF">Q5741_15030</name>
</gene>
<keyword evidence="2" id="KW-1185">Reference proteome</keyword>
<evidence type="ECO:0000313" key="1">
    <source>
        <dbReference type="EMBL" id="MDO7907723.1"/>
    </source>
</evidence>
<organism evidence="1 2">
    <name type="scientific">Paenibacillus lacisoli</name>
    <dbReference type="NCBI Taxonomy" id="3064525"/>
    <lineage>
        <taxon>Bacteria</taxon>
        <taxon>Bacillati</taxon>
        <taxon>Bacillota</taxon>
        <taxon>Bacilli</taxon>
        <taxon>Bacillales</taxon>
        <taxon>Paenibacillaceae</taxon>
        <taxon>Paenibacillus</taxon>
    </lineage>
</organism>
<comment type="caution">
    <text evidence="1">The sequence shown here is derived from an EMBL/GenBank/DDBJ whole genome shotgun (WGS) entry which is preliminary data.</text>
</comment>
<dbReference type="Proteomes" id="UP001240171">
    <property type="component" value="Unassembled WGS sequence"/>
</dbReference>